<protein>
    <submittedName>
        <fullName evidence="2">Uncharacterized protein</fullName>
    </submittedName>
</protein>
<feature type="region of interest" description="Disordered" evidence="1">
    <location>
        <begin position="24"/>
        <end position="94"/>
    </location>
</feature>
<organism evidence="2 3">
    <name type="scientific">Asparagus officinalis</name>
    <name type="common">Garden asparagus</name>
    <dbReference type="NCBI Taxonomy" id="4686"/>
    <lineage>
        <taxon>Eukaryota</taxon>
        <taxon>Viridiplantae</taxon>
        <taxon>Streptophyta</taxon>
        <taxon>Embryophyta</taxon>
        <taxon>Tracheophyta</taxon>
        <taxon>Spermatophyta</taxon>
        <taxon>Magnoliopsida</taxon>
        <taxon>Liliopsida</taxon>
        <taxon>Asparagales</taxon>
        <taxon>Asparagaceae</taxon>
        <taxon>Asparagoideae</taxon>
        <taxon>Asparagus</taxon>
    </lineage>
</organism>
<evidence type="ECO:0000313" key="3">
    <source>
        <dbReference type="Proteomes" id="UP000243459"/>
    </source>
</evidence>
<keyword evidence="3" id="KW-1185">Reference proteome</keyword>
<evidence type="ECO:0000256" key="1">
    <source>
        <dbReference type="SAM" id="MobiDB-lite"/>
    </source>
</evidence>
<dbReference type="EMBL" id="CM007385">
    <property type="protein sequence ID" value="ONK68660.1"/>
    <property type="molecule type" value="Genomic_DNA"/>
</dbReference>
<dbReference type="AlphaFoldDB" id="A0A5P1EX02"/>
<sequence length="94" mass="10112">MVASLGKSKRIVVYIVHGVEEYVGESTNEDNEAIDGGQYDENEDVDGGKGASDEGEHDNKATDEGQGDENEANEEAKVNNSYGMNMSPLLGMKQ</sequence>
<dbReference type="Gramene" id="ONK68660">
    <property type="protein sequence ID" value="ONK68660"/>
    <property type="gene ID" value="A4U43_C05F14570"/>
</dbReference>
<feature type="compositionally biased region" description="Basic and acidic residues" evidence="1">
    <location>
        <begin position="51"/>
        <end position="63"/>
    </location>
</feature>
<proteinExistence type="predicted"/>
<name>A0A5P1EX02_ASPOF</name>
<dbReference type="Proteomes" id="UP000243459">
    <property type="component" value="Chromosome 5"/>
</dbReference>
<accession>A0A5P1EX02</accession>
<evidence type="ECO:0000313" key="2">
    <source>
        <dbReference type="EMBL" id="ONK68660.1"/>
    </source>
</evidence>
<reference evidence="3" key="1">
    <citation type="journal article" date="2017" name="Nat. Commun.">
        <title>The asparagus genome sheds light on the origin and evolution of a young Y chromosome.</title>
        <authorList>
            <person name="Harkess A."/>
            <person name="Zhou J."/>
            <person name="Xu C."/>
            <person name="Bowers J.E."/>
            <person name="Van der Hulst R."/>
            <person name="Ayyampalayam S."/>
            <person name="Mercati F."/>
            <person name="Riccardi P."/>
            <person name="McKain M.R."/>
            <person name="Kakrana A."/>
            <person name="Tang H."/>
            <person name="Ray J."/>
            <person name="Groenendijk J."/>
            <person name="Arikit S."/>
            <person name="Mathioni S.M."/>
            <person name="Nakano M."/>
            <person name="Shan H."/>
            <person name="Telgmann-Rauber A."/>
            <person name="Kanno A."/>
            <person name="Yue Z."/>
            <person name="Chen H."/>
            <person name="Li W."/>
            <person name="Chen Y."/>
            <person name="Xu X."/>
            <person name="Zhang Y."/>
            <person name="Luo S."/>
            <person name="Chen H."/>
            <person name="Gao J."/>
            <person name="Mao Z."/>
            <person name="Pires J.C."/>
            <person name="Luo M."/>
            <person name="Kudrna D."/>
            <person name="Wing R.A."/>
            <person name="Meyers B.C."/>
            <person name="Yi K."/>
            <person name="Kong H."/>
            <person name="Lavrijsen P."/>
            <person name="Sunseri F."/>
            <person name="Falavigna A."/>
            <person name="Ye Y."/>
            <person name="Leebens-Mack J.H."/>
            <person name="Chen G."/>
        </authorList>
    </citation>
    <scope>NUCLEOTIDE SEQUENCE [LARGE SCALE GENOMIC DNA]</scope>
    <source>
        <strain evidence="3">cv. DH0086</strain>
    </source>
</reference>
<feature type="compositionally biased region" description="Acidic residues" evidence="1">
    <location>
        <begin position="27"/>
        <end position="45"/>
    </location>
</feature>
<gene>
    <name evidence="2" type="ORF">A4U43_C05F14570</name>
</gene>